<dbReference type="Proteomes" id="UP000053647">
    <property type="component" value="Unassembled WGS sequence"/>
</dbReference>
<feature type="non-terminal residue" evidence="2">
    <location>
        <position position="212"/>
    </location>
</feature>
<sequence length="212" mass="23087">MATHLEHPRQESSTPQPQRTPYDETSNGEGRGEAVSGDDEVKGSEDKWNTSYGANERRRRREKAGDEATGDEEAQSTMNIDGHGQYTPNERDSPRTPPEPPPAFHPPPAPSSPNHPERPCNVDNTKSNKTPAQHRADAVHDPGGETRAPGNKPPSVWLEGESSKRSSPYVETDDVEMEDDNLKSSKTATQQRADVVHNPGGQTDAPDSVPPS</sequence>
<dbReference type="EMBL" id="KN819465">
    <property type="protein sequence ID" value="KIJ09415.1"/>
    <property type="molecule type" value="Genomic_DNA"/>
</dbReference>
<reference evidence="2 3" key="1">
    <citation type="submission" date="2014-06" db="EMBL/GenBank/DDBJ databases">
        <authorList>
            <consortium name="DOE Joint Genome Institute"/>
            <person name="Kuo A."/>
            <person name="Kohler A."/>
            <person name="Nagy L.G."/>
            <person name="Floudas D."/>
            <person name="Copeland A."/>
            <person name="Barry K.W."/>
            <person name="Cichocki N."/>
            <person name="Veneault-Fourrey C."/>
            <person name="LaButti K."/>
            <person name="Lindquist E.A."/>
            <person name="Lipzen A."/>
            <person name="Lundell T."/>
            <person name="Morin E."/>
            <person name="Murat C."/>
            <person name="Sun H."/>
            <person name="Tunlid A."/>
            <person name="Henrissat B."/>
            <person name="Grigoriev I.V."/>
            <person name="Hibbett D.S."/>
            <person name="Martin F."/>
            <person name="Nordberg H.P."/>
            <person name="Cantor M.N."/>
            <person name="Hua S.X."/>
        </authorList>
    </citation>
    <scope>NUCLEOTIDE SEQUENCE [LARGE SCALE GENOMIC DNA]</scope>
    <source>
        <strain evidence="2 3">ATCC 200175</strain>
    </source>
</reference>
<dbReference type="AlphaFoldDB" id="A0A0C9T107"/>
<protein>
    <submittedName>
        <fullName evidence="2">Uncharacterized protein</fullName>
    </submittedName>
</protein>
<dbReference type="HOGENOM" id="CLU_007654_1_0_1"/>
<feature type="compositionally biased region" description="Polar residues" evidence="1">
    <location>
        <begin position="122"/>
        <end position="131"/>
    </location>
</feature>
<feature type="region of interest" description="Disordered" evidence="1">
    <location>
        <begin position="1"/>
        <end position="212"/>
    </location>
</feature>
<feature type="compositionally biased region" description="Pro residues" evidence="1">
    <location>
        <begin position="95"/>
        <end position="113"/>
    </location>
</feature>
<proteinExistence type="predicted"/>
<gene>
    <name evidence="2" type="ORF">PAXINDRAFT_17493</name>
</gene>
<evidence type="ECO:0000313" key="3">
    <source>
        <dbReference type="Proteomes" id="UP000053647"/>
    </source>
</evidence>
<evidence type="ECO:0000313" key="2">
    <source>
        <dbReference type="EMBL" id="KIJ09415.1"/>
    </source>
</evidence>
<name>A0A0C9T107_PAXIN</name>
<organism evidence="2 3">
    <name type="scientific">Paxillus involutus ATCC 200175</name>
    <dbReference type="NCBI Taxonomy" id="664439"/>
    <lineage>
        <taxon>Eukaryota</taxon>
        <taxon>Fungi</taxon>
        <taxon>Dikarya</taxon>
        <taxon>Basidiomycota</taxon>
        <taxon>Agaricomycotina</taxon>
        <taxon>Agaricomycetes</taxon>
        <taxon>Agaricomycetidae</taxon>
        <taxon>Boletales</taxon>
        <taxon>Paxilineae</taxon>
        <taxon>Paxillaceae</taxon>
        <taxon>Paxillus</taxon>
    </lineage>
</organism>
<reference evidence="3" key="2">
    <citation type="submission" date="2015-01" db="EMBL/GenBank/DDBJ databases">
        <title>Evolutionary Origins and Diversification of the Mycorrhizal Mutualists.</title>
        <authorList>
            <consortium name="DOE Joint Genome Institute"/>
            <consortium name="Mycorrhizal Genomics Consortium"/>
            <person name="Kohler A."/>
            <person name="Kuo A."/>
            <person name="Nagy L.G."/>
            <person name="Floudas D."/>
            <person name="Copeland A."/>
            <person name="Barry K.W."/>
            <person name="Cichocki N."/>
            <person name="Veneault-Fourrey C."/>
            <person name="LaButti K."/>
            <person name="Lindquist E.A."/>
            <person name="Lipzen A."/>
            <person name="Lundell T."/>
            <person name="Morin E."/>
            <person name="Murat C."/>
            <person name="Riley R."/>
            <person name="Ohm R."/>
            <person name="Sun H."/>
            <person name="Tunlid A."/>
            <person name="Henrissat B."/>
            <person name="Grigoriev I.V."/>
            <person name="Hibbett D.S."/>
            <person name="Martin F."/>
        </authorList>
    </citation>
    <scope>NUCLEOTIDE SEQUENCE [LARGE SCALE GENOMIC DNA]</scope>
    <source>
        <strain evidence="3">ATCC 200175</strain>
    </source>
</reference>
<feature type="compositionally biased region" description="Basic and acidic residues" evidence="1">
    <location>
        <begin position="134"/>
        <end position="144"/>
    </location>
</feature>
<keyword evidence="3" id="KW-1185">Reference proteome</keyword>
<feature type="compositionally biased region" description="Polar residues" evidence="1">
    <location>
        <begin position="11"/>
        <end position="28"/>
    </location>
</feature>
<feature type="compositionally biased region" description="Basic and acidic residues" evidence="1">
    <location>
        <begin position="39"/>
        <end position="48"/>
    </location>
</feature>
<evidence type="ECO:0000256" key="1">
    <source>
        <dbReference type="SAM" id="MobiDB-lite"/>
    </source>
</evidence>
<feature type="compositionally biased region" description="Basic and acidic residues" evidence="1">
    <location>
        <begin position="1"/>
        <end position="10"/>
    </location>
</feature>
<accession>A0A0C9T107</accession>